<gene>
    <name evidence="1" type="ORF">IAD28_01000</name>
</gene>
<comment type="caution">
    <text evidence="1">The sequence shown here is derived from an EMBL/GenBank/DDBJ whole genome shotgun (WGS) entry which is preliminary data.</text>
</comment>
<dbReference type="InterPro" id="IPR023214">
    <property type="entry name" value="HAD_sf"/>
</dbReference>
<dbReference type="InterPro" id="IPR050155">
    <property type="entry name" value="HAD-like_hydrolase_sf"/>
</dbReference>
<evidence type="ECO:0000313" key="1">
    <source>
        <dbReference type="EMBL" id="HIV10262.1"/>
    </source>
</evidence>
<dbReference type="Pfam" id="PF13419">
    <property type="entry name" value="HAD_2"/>
    <property type="match status" value="1"/>
</dbReference>
<dbReference type="GO" id="GO:0008967">
    <property type="term" value="F:phosphoglycolate phosphatase activity"/>
    <property type="evidence" value="ECO:0007669"/>
    <property type="project" value="TreeGrafter"/>
</dbReference>
<dbReference type="GO" id="GO:0006281">
    <property type="term" value="P:DNA repair"/>
    <property type="evidence" value="ECO:0007669"/>
    <property type="project" value="TreeGrafter"/>
</dbReference>
<dbReference type="InterPro" id="IPR036412">
    <property type="entry name" value="HAD-like_sf"/>
</dbReference>
<organism evidence="1 2">
    <name type="scientific">Candidatus Faeciplasma avium</name>
    <dbReference type="NCBI Taxonomy" id="2840798"/>
    <lineage>
        <taxon>Bacteria</taxon>
        <taxon>Bacillati</taxon>
        <taxon>Bacillota</taxon>
        <taxon>Clostridia</taxon>
        <taxon>Eubacteriales</taxon>
        <taxon>Oscillospiraceae</taxon>
        <taxon>Oscillospiraceae incertae sedis</taxon>
        <taxon>Candidatus Faeciplasma</taxon>
    </lineage>
</organism>
<dbReference type="Proteomes" id="UP000823960">
    <property type="component" value="Unassembled WGS sequence"/>
</dbReference>
<dbReference type="InterPro" id="IPR023198">
    <property type="entry name" value="PGP-like_dom2"/>
</dbReference>
<reference evidence="1" key="1">
    <citation type="submission" date="2020-10" db="EMBL/GenBank/DDBJ databases">
        <authorList>
            <person name="Gilroy R."/>
        </authorList>
    </citation>
    <scope>NUCLEOTIDE SEQUENCE</scope>
    <source>
        <strain evidence="1">1370</strain>
    </source>
</reference>
<dbReference type="Gene3D" id="3.40.50.1000">
    <property type="entry name" value="HAD superfamily/HAD-like"/>
    <property type="match status" value="1"/>
</dbReference>
<dbReference type="SUPFAM" id="SSF56784">
    <property type="entry name" value="HAD-like"/>
    <property type="match status" value="1"/>
</dbReference>
<name>A0A9D1NP77_9FIRM</name>
<proteinExistence type="predicted"/>
<dbReference type="Gene3D" id="1.10.150.240">
    <property type="entry name" value="Putative phosphatase, domain 2"/>
    <property type="match status" value="1"/>
</dbReference>
<evidence type="ECO:0000313" key="2">
    <source>
        <dbReference type="Proteomes" id="UP000823960"/>
    </source>
</evidence>
<dbReference type="AlphaFoldDB" id="A0A9D1NP77"/>
<dbReference type="SFLD" id="SFLDS00003">
    <property type="entry name" value="Haloacid_Dehalogenase"/>
    <property type="match status" value="1"/>
</dbReference>
<reference evidence="1" key="2">
    <citation type="journal article" date="2021" name="PeerJ">
        <title>Extensive microbial diversity within the chicken gut microbiome revealed by metagenomics and culture.</title>
        <authorList>
            <person name="Gilroy R."/>
            <person name="Ravi A."/>
            <person name="Getino M."/>
            <person name="Pursley I."/>
            <person name="Horton D.L."/>
            <person name="Alikhan N.F."/>
            <person name="Baker D."/>
            <person name="Gharbi K."/>
            <person name="Hall N."/>
            <person name="Watson M."/>
            <person name="Adriaenssens E.M."/>
            <person name="Foster-Nyarko E."/>
            <person name="Jarju S."/>
            <person name="Secka A."/>
            <person name="Antonio M."/>
            <person name="Oren A."/>
            <person name="Chaudhuri R.R."/>
            <person name="La Ragione R."/>
            <person name="Hildebrand F."/>
            <person name="Pallen M.J."/>
        </authorList>
    </citation>
    <scope>NUCLEOTIDE SEQUENCE</scope>
    <source>
        <strain evidence="1">1370</strain>
    </source>
</reference>
<dbReference type="InterPro" id="IPR041492">
    <property type="entry name" value="HAD_2"/>
</dbReference>
<dbReference type="PANTHER" id="PTHR43434:SF1">
    <property type="entry name" value="PHOSPHOGLYCOLATE PHOSPHATASE"/>
    <property type="match status" value="1"/>
</dbReference>
<keyword evidence="1" id="KW-0378">Hydrolase</keyword>
<accession>A0A9D1NP77</accession>
<dbReference type="SFLD" id="SFLDG01129">
    <property type="entry name" value="C1.5:_HAD__Beta-PGM__Phosphata"/>
    <property type="match status" value="1"/>
</dbReference>
<sequence length="213" mass="23511">MEKAVIFDLDGTMWDASETVTDAFNIRLAQMGIQRRITVEEMMGQMGRTLEEIASVFFGSVDPENAVNIMRSCTDYENQYIKTAGGRVYPGLERTLEGLKEDGWGVICVSNCQSGYIESFIDYLGLDGVFDDIECWGNTGLGKAENIKLVIQRNHVNKAVYVGDTMGDYNSALEAGADFIHAAYGYGTVPEGTKSIASPEELLGLLRRLYSKI</sequence>
<dbReference type="EMBL" id="DVOL01000012">
    <property type="protein sequence ID" value="HIV10262.1"/>
    <property type="molecule type" value="Genomic_DNA"/>
</dbReference>
<dbReference type="PANTHER" id="PTHR43434">
    <property type="entry name" value="PHOSPHOGLYCOLATE PHOSPHATASE"/>
    <property type="match status" value="1"/>
</dbReference>
<protein>
    <submittedName>
        <fullName evidence="1">HAD family hydrolase</fullName>
    </submittedName>
</protein>